<dbReference type="InterPro" id="IPR000534">
    <property type="entry name" value="Semialdehyde_DH_NAD-bd"/>
</dbReference>
<dbReference type="SUPFAM" id="SSF55347">
    <property type="entry name" value="Glyceraldehyde-3-phosphate dehydrogenase-like, C-terminal domain"/>
    <property type="match status" value="1"/>
</dbReference>
<dbReference type="Gene3D" id="3.40.50.720">
    <property type="entry name" value="NAD(P)-binding Rossmann-like Domain"/>
    <property type="match status" value="1"/>
</dbReference>
<dbReference type="EC" id="1.2.1.38" evidence="7"/>
<dbReference type="Gene3D" id="3.30.360.10">
    <property type="entry name" value="Dihydrodipicolinate Reductase, domain 2"/>
    <property type="match status" value="1"/>
</dbReference>
<reference evidence="10" key="2">
    <citation type="journal article" date="2020" name="mSystems">
        <title>Genome- and Community-Level Interaction Insights into Carbon Utilization and Element Cycling Functions of Hydrothermarchaeota in Hydrothermal Sediment.</title>
        <authorList>
            <person name="Zhou Z."/>
            <person name="Liu Y."/>
            <person name="Xu W."/>
            <person name="Pan J."/>
            <person name="Luo Z.H."/>
            <person name="Li M."/>
        </authorList>
    </citation>
    <scope>NUCLEOTIDE SEQUENCE [LARGE SCALE GENOMIC DNA]</scope>
    <source>
        <strain evidence="10">HyVt-219</strain>
    </source>
</reference>
<dbReference type="Pfam" id="PF01118">
    <property type="entry name" value="Semialdhyde_dh"/>
    <property type="match status" value="1"/>
</dbReference>
<comment type="pathway">
    <text evidence="1 7">Amino-acid biosynthesis; L-arginine biosynthesis; N(2)-acetyl-L-ornithine from L-glutamate: step 3/4.</text>
</comment>
<comment type="function">
    <text evidence="7">Catalyzes the NADPH-dependent reduction of N-acetyl-5-glutamyl phosphate to yield N-acetyl-L-glutamate 5-semialdehyde.</text>
</comment>
<dbReference type="GO" id="GO:0005737">
    <property type="term" value="C:cytoplasm"/>
    <property type="evidence" value="ECO:0007669"/>
    <property type="project" value="UniProtKB-SubCell"/>
</dbReference>
<dbReference type="PROSITE" id="PS01224">
    <property type="entry name" value="ARGC"/>
    <property type="match status" value="1"/>
</dbReference>
<comment type="similarity">
    <text evidence="7">Belongs to the NAGSA dehydrogenase family. Type 1 subfamily.</text>
</comment>
<dbReference type="CDD" id="cd23934">
    <property type="entry name" value="AGPR_1_C"/>
    <property type="match status" value="1"/>
</dbReference>
<dbReference type="SMART" id="SM00859">
    <property type="entry name" value="Semialdhyde_dh"/>
    <property type="match status" value="1"/>
</dbReference>
<dbReference type="InterPro" id="IPR058924">
    <property type="entry name" value="AGPR_dimerisation_dom"/>
</dbReference>
<dbReference type="InterPro" id="IPR050085">
    <property type="entry name" value="AGPR"/>
</dbReference>
<dbReference type="InterPro" id="IPR036291">
    <property type="entry name" value="NAD(P)-bd_dom_sf"/>
</dbReference>
<name>A0A662DGF3_UNCAE</name>
<evidence type="ECO:0000313" key="11">
    <source>
        <dbReference type="EMBL" id="RLE13026.1"/>
    </source>
</evidence>
<keyword evidence="2 7" id="KW-0055">Arginine biosynthesis</keyword>
<dbReference type="GO" id="GO:0051287">
    <property type="term" value="F:NAD binding"/>
    <property type="evidence" value="ECO:0007669"/>
    <property type="project" value="InterPro"/>
</dbReference>
<dbReference type="HAMAP" id="MF_00150">
    <property type="entry name" value="ArgC_type1"/>
    <property type="match status" value="1"/>
</dbReference>
<comment type="catalytic activity">
    <reaction evidence="6 7">
        <text>N-acetyl-L-glutamate 5-semialdehyde + phosphate + NADP(+) = N-acetyl-L-glutamyl 5-phosphate + NADPH + H(+)</text>
        <dbReference type="Rhea" id="RHEA:21588"/>
        <dbReference type="ChEBI" id="CHEBI:15378"/>
        <dbReference type="ChEBI" id="CHEBI:29123"/>
        <dbReference type="ChEBI" id="CHEBI:43474"/>
        <dbReference type="ChEBI" id="CHEBI:57783"/>
        <dbReference type="ChEBI" id="CHEBI:57936"/>
        <dbReference type="ChEBI" id="CHEBI:58349"/>
        <dbReference type="EC" id="1.2.1.38"/>
    </reaction>
</comment>
<protein>
    <recommendedName>
        <fullName evidence="7">N-acetyl-gamma-glutamyl-phosphate reductase</fullName>
        <shortName evidence="7">AGPR</shortName>
        <ecNumber evidence="7">1.2.1.38</ecNumber>
    </recommendedName>
    <alternativeName>
        <fullName evidence="7">N-acetyl-glutamate semialdehyde dehydrogenase</fullName>
        <shortName evidence="7">NAGSA dehydrogenase</shortName>
    </alternativeName>
</protein>
<comment type="caution">
    <text evidence="11">The sequence shown here is derived from an EMBL/GenBank/DDBJ whole genome shotgun (WGS) entry which is preliminary data.</text>
</comment>
<keyword evidence="7" id="KW-0963">Cytoplasm</keyword>
<dbReference type="GO" id="GO:0006526">
    <property type="term" value="P:L-arginine biosynthetic process"/>
    <property type="evidence" value="ECO:0007669"/>
    <property type="project" value="UniProtKB-UniRule"/>
</dbReference>
<dbReference type="InterPro" id="IPR000706">
    <property type="entry name" value="AGPR_type-1"/>
</dbReference>
<evidence type="ECO:0000313" key="12">
    <source>
        <dbReference type="Proteomes" id="UP000267654"/>
    </source>
</evidence>
<keyword evidence="4 7" id="KW-0521">NADP</keyword>
<dbReference type="InterPro" id="IPR023013">
    <property type="entry name" value="AGPR_AS"/>
</dbReference>
<dbReference type="EMBL" id="QMQB01000115">
    <property type="protein sequence ID" value="RLE13026.1"/>
    <property type="molecule type" value="Genomic_DNA"/>
</dbReference>
<dbReference type="Proteomes" id="UP000267654">
    <property type="component" value="Unassembled WGS sequence"/>
</dbReference>
<evidence type="ECO:0000256" key="7">
    <source>
        <dbReference type="HAMAP-Rule" id="MF_00150"/>
    </source>
</evidence>
<evidence type="ECO:0000256" key="4">
    <source>
        <dbReference type="ARBA" id="ARBA00022857"/>
    </source>
</evidence>
<dbReference type="EMBL" id="DRBC01000005">
    <property type="protein sequence ID" value="HDN84130.1"/>
    <property type="molecule type" value="Genomic_DNA"/>
</dbReference>
<dbReference type="NCBIfam" id="TIGR01850">
    <property type="entry name" value="argC"/>
    <property type="match status" value="1"/>
</dbReference>
<feature type="domain" description="Semialdehyde dehydrogenase NAD-binding" evidence="9">
    <location>
        <begin position="2"/>
        <end position="137"/>
    </location>
</feature>
<keyword evidence="5 7" id="KW-0560">Oxidoreductase</keyword>
<gene>
    <name evidence="7" type="primary">argC</name>
    <name evidence="11" type="ORF">DRI96_03645</name>
    <name evidence="10" type="ORF">ENG47_00045</name>
</gene>
<dbReference type="AlphaFoldDB" id="A0A662DGF3"/>
<dbReference type="CDD" id="cd17895">
    <property type="entry name" value="AGPR_1_N"/>
    <property type="match status" value="1"/>
</dbReference>
<dbReference type="FunFam" id="3.30.360.10:FF:000014">
    <property type="entry name" value="N-acetyl-gamma-glutamyl-phosphate reductase"/>
    <property type="match status" value="1"/>
</dbReference>
<dbReference type="PANTHER" id="PTHR32338:SF10">
    <property type="entry name" value="N-ACETYL-GAMMA-GLUTAMYL-PHOSPHATE REDUCTASE, CHLOROPLASTIC-RELATED"/>
    <property type="match status" value="1"/>
</dbReference>
<reference evidence="11 12" key="1">
    <citation type="submission" date="2018-06" db="EMBL/GenBank/DDBJ databases">
        <title>Extensive metabolic versatility and redundancy in microbially diverse, dynamic hydrothermal sediments.</title>
        <authorList>
            <person name="Dombrowski N."/>
            <person name="Teske A."/>
            <person name="Baker B.J."/>
        </authorList>
    </citation>
    <scope>NUCLEOTIDE SEQUENCE [LARGE SCALE GENOMIC DNA]</scope>
    <source>
        <strain evidence="11">B19_G9</strain>
    </source>
</reference>
<evidence type="ECO:0000256" key="8">
    <source>
        <dbReference type="PROSITE-ProRule" id="PRU10010"/>
    </source>
</evidence>
<accession>A0A662DGF3</accession>
<evidence type="ECO:0000259" key="9">
    <source>
        <dbReference type="SMART" id="SM00859"/>
    </source>
</evidence>
<dbReference type="SUPFAM" id="SSF51735">
    <property type="entry name" value="NAD(P)-binding Rossmann-fold domains"/>
    <property type="match status" value="1"/>
</dbReference>
<feature type="active site" evidence="7 8">
    <location>
        <position position="145"/>
    </location>
</feature>
<comment type="subcellular location">
    <subcellularLocation>
        <location evidence="7">Cytoplasm</location>
    </subcellularLocation>
</comment>
<evidence type="ECO:0000256" key="1">
    <source>
        <dbReference type="ARBA" id="ARBA00004862"/>
    </source>
</evidence>
<evidence type="ECO:0000256" key="2">
    <source>
        <dbReference type="ARBA" id="ARBA00022571"/>
    </source>
</evidence>
<evidence type="ECO:0000256" key="3">
    <source>
        <dbReference type="ARBA" id="ARBA00022605"/>
    </source>
</evidence>
<evidence type="ECO:0000256" key="6">
    <source>
        <dbReference type="ARBA" id="ARBA00050557"/>
    </source>
</evidence>
<dbReference type="UniPathway" id="UPA00068">
    <property type="reaction ID" value="UER00108"/>
</dbReference>
<keyword evidence="3 7" id="KW-0028">Amino-acid biosynthesis</keyword>
<dbReference type="PANTHER" id="PTHR32338">
    <property type="entry name" value="N-ACETYL-GAMMA-GLUTAMYL-PHOSPHATE REDUCTASE, CHLOROPLASTIC-RELATED-RELATED"/>
    <property type="match status" value="1"/>
</dbReference>
<evidence type="ECO:0000313" key="10">
    <source>
        <dbReference type="EMBL" id="HDN84130.1"/>
    </source>
</evidence>
<organism evidence="11 12">
    <name type="scientific">Aerophobetes bacterium</name>
    <dbReference type="NCBI Taxonomy" id="2030807"/>
    <lineage>
        <taxon>Bacteria</taxon>
        <taxon>Candidatus Aerophobota</taxon>
    </lineage>
</organism>
<dbReference type="Pfam" id="PF22698">
    <property type="entry name" value="Semialdhyde_dhC_1"/>
    <property type="match status" value="1"/>
</dbReference>
<dbReference type="GO" id="GO:0070401">
    <property type="term" value="F:NADP+ binding"/>
    <property type="evidence" value="ECO:0007669"/>
    <property type="project" value="InterPro"/>
</dbReference>
<dbReference type="Proteomes" id="UP000885660">
    <property type="component" value="Unassembled WGS sequence"/>
</dbReference>
<dbReference type="GO" id="GO:0003942">
    <property type="term" value="F:N-acetyl-gamma-glutamyl-phosphate reductase activity"/>
    <property type="evidence" value="ECO:0007669"/>
    <property type="project" value="UniProtKB-UniRule"/>
</dbReference>
<evidence type="ECO:0000256" key="5">
    <source>
        <dbReference type="ARBA" id="ARBA00023002"/>
    </source>
</evidence>
<proteinExistence type="inferred from homology"/>
<sequence length="335" mass="37062">MKISVIGATGYAGAELVRLLIQHPEVEIEKLTSESFAGKRFSEVYPAIKCDIICESLNIEKITSSLVFTALPHGKSAQVVGKLLDRGMKVIDFSADFRLNNAKVYSNWYGVTHPREDLLSAAVYGLPELYRDKIRKARLVANPGCYPTSVILALAPLLKEKLIDKKGIVVDSKSGVSGAGRNPTLKTHFPEVNENINAYQVTGHRHLPEMEQELSKIAEDKVTLTFIPHLIPVNRGIFSTCYANLTEKLTTEDLLDIYADFYKKEPFVEILPPGIFPSTKEVVWSNRCRIGLNVDKRSNKVVVLSAIDNLGKGASGQAIQNMNLICGFDEKTALE</sequence>